<dbReference type="Proteomes" id="UP000276215">
    <property type="component" value="Unassembled WGS sequence"/>
</dbReference>
<organism evidence="3 4">
    <name type="scientific">Choiromyces venosus 120613-1</name>
    <dbReference type="NCBI Taxonomy" id="1336337"/>
    <lineage>
        <taxon>Eukaryota</taxon>
        <taxon>Fungi</taxon>
        <taxon>Dikarya</taxon>
        <taxon>Ascomycota</taxon>
        <taxon>Pezizomycotina</taxon>
        <taxon>Pezizomycetes</taxon>
        <taxon>Pezizales</taxon>
        <taxon>Tuberaceae</taxon>
        <taxon>Choiromyces</taxon>
    </lineage>
</organism>
<sequence length="190" mass="21287">MRFTQVFLCFVFFWVASNALPFWISSVTPADSKVVPPLVRGVSKTVPKKGSGLRWYERPLTAAQIAEKDYKKQRVSDFAESTLTQLFDAHDIVPDEHEWGGSSRPFNPDEYFRLTAPPDKPQTTAWQTVWQGIRELFSSTDAASDIDMGEGPRTTLGTDGTAKTDTESLFDFTENDTGTWHSALENSNPT</sequence>
<evidence type="ECO:0000256" key="2">
    <source>
        <dbReference type="SAM" id="SignalP"/>
    </source>
</evidence>
<keyword evidence="2" id="KW-0732">Signal</keyword>
<dbReference type="OrthoDB" id="5478262at2759"/>
<name>A0A3N4J4X4_9PEZI</name>
<evidence type="ECO:0000256" key="1">
    <source>
        <dbReference type="SAM" id="MobiDB-lite"/>
    </source>
</evidence>
<dbReference type="AlphaFoldDB" id="A0A3N4J4X4"/>
<feature type="chain" id="PRO_5017980624" evidence="2">
    <location>
        <begin position="20"/>
        <end position="190"/>
    </location>
</feature>
<accession>A0A3N4J4X4</accession>
<evidence type="ECO:0000313" key="3">
    <source>
        <dbReference type="EMBL" id="RPA93205.1"/>
    </source>
</evidence>
<keyword evidence="4" id="KW-1185">Reference proteome</keyword>
<feature type="signal peptide" evidence="2">
    <location>
        <begin position="1"/>
        <end position="19"/>
    </location>
</feature>
<reference evidence="3 4" key="1">
    <citation type="journal article" date="2018" name="Nat. Ecol. Evol.">
        <title>Pezizomycetes genomes reveal the molecular basis of ectomycorrhizal truffle lifestyle.</title>
        <authorList>
            <person name="Murat C."/>
            <person name="Payen T."/>
            <person name="Noel B."/>
            <person name="Kuo A."/>
            <person name="Morin E."/>
            <person name="Chen J."/>
            <person name="Kohler A."/>
            <person name="Krizsan K."/>
            <person name="Balestrini R."/>
            <person name="Da Silva C."/>
            <person name="Montanini B."/>
            <person name="Hainaut M."/>
            <person name="Levati E."/>
            <person name="Barry K.W."/>
            <person name="Belfiori B."/>
            <person name="Cichocki N."/>
            <person name="Clum A."/>
            <person name="Dockter R.B."/>
            <person name="Fauchery L."/>
            <person name="Guy J."/>
            <person name="Iotti M."/>
            <person name="Le Tacon F."/>
            <person name="Lindquist E.A."/>
            <person name="Lipzen A."/>
            <person name="Malagnac F."/>
            <person name="Mello A."/>
            <person name="Molinier V."/>
            <person name="Miyauchi S."/>
            <person name="Poulain J."/>
            <person name="Riccioni C."/>
            <person name="Rubini A."/>
            <person name="Sitrit Y."/>
            <person name="Splivallo R."/>
            <person name="Traeger S."/>
            <person name="Wang M."/>
            <person name="Zifcakova L."/>
            <person name="Wipf D."/>
            <person name="Zambonelli A."/>
            <person name="Paolocci F."/>
            <person name="Nowrousian M."/>
            <person name="Ottonello S."/>
            <person name="Baldrian P."/>
            <person name="Spatafora J.W."/>
            <person name="Henrissat B."/>
            <person name="Nagy L.G."/>
            <person name="Aury J.M."/>
            <person name="Wincker P."/>
            <person name="Grigoriev I.V."/>
            <person name="Bonfante P."/>
            <person name="Martin F.M."/>
        </authorList>
    </citation>
    <scope>NUCLEOTIDE SEQUENCE [LARGE SCALE GENOMIC DNA]</scope>
    <source>
        <strain evidence="3 4">120613-1</strain>
    </source>
</reference>
<proteinExistence type="predicted"/>
<protein>
    <submittedName>
        <fullName evidence="3">Uncharacterized protein</fullName>
    </submittedName>
</protein>
<evidence type="ECO:0000313" key="4">
    <source>
        <dbReference type="Proteomes" id="UP000276215"/>
    </source>
</evidence>
<dbReference type="EMBL" id="ML120458">
    <property type="protein sequence ID" value="RPA93205.1"/>
    <property type="molecule type" value="Genomic_DNA"/>
</dbReference>
<gene>
    <name evidence="3" type="ORF">L873DRAFT_1816449</name>
</gene>
<feature type="region of interest" description="Disordered" evidence="1">
    <location>
        <begin position="143"/>
        <end position="162"/>
    </location>
</feature>